<evidence type="ECO:0000313" key="1">
    <source>
        <dbReference type="EMBL" id="MFC6332032.1"/>
    </source>
</evidence>
<comment type="caution">
    <text evidence="1">The sequence shown here is derived from an EMBL/GenBank/DDBJ whole genome shotgun (WGS) entry which is preliminary data.</text>
</comment>
<dbReference type="Pfam" id="PF20551">
    <property type="entry name" value="DUF6765"/>
    <property type="match status" value="1"/>
</dbReference>
<dbReference type="InterPro" id="IPR046653">
    <property type="entry name" value="DUF6765"/>
</dbReference>
<dbReference type="Proteomes" id="UP001596233">
    <property type="component" value="Unassembled WGS sequence"/>
</dbReference>
<accession>A0ABW1UZX7</accession>
<dbReference type="EMBL" id="JBHSTE010000002">
    <property type="protein sequence ID" value="MFC6332032.1"/>
    <property type="molecule type" value="Genomic_DNA"/>
</dbReference>
<name>A0ABW1UZX7_9BACL</name>
<organism evidence="1 2">
    <name type="scientific">Paenibacillus septentrionalis</name>
    <dbReference type="NCBI Taxonomy" id="429342"/>
    <lineage>
        <taxon>Bacteria</taxon>
        <taxon>Bacillati</taxon>
        <taxon>Bacillota</taxon>
        <taxon>Bacilli</taxon>
        <taxon>Bacillales</taxon>
        <taxon>Paenibacillaceae</taxon>
        <taxon>Paenibacillus</taxon>
    </lineage>
</organism>
<sequence length="644" mass="74156">MKLDFHYFTMKFIALRVGFSEQEAQLIASTCQFINDNHQRAALYLPKEQVSKSIIERGLCEDDPSKGPDMCKIPLLLSALEPDNVVESLKEESSQLDILIPFYYFPDQATDKDDPFFDKTQYRVTPIETLQSNEDFTAMFQHAKEQYANSNSNDSAEARQALRRLGVLLHIASDSFAYVPFNGYMSDVNQWTIEEVLDTRTFTNITDQYDSQKYATYPNVGKYRTNGVSEDYNRQFLLTVEKQPRSFIRINNDYFVKAAWTVYSFLSYFRGMTPSEQEWRDNIHALLKDCWNTDSYQYDKLKQHWSKLTSLSYDYDEDAVRQSIVDIDPSLKPDQQGYFDFLLMLQDVKDAVKEKLEEDEAMLTTEDWGTADMTCDISEPNFNGDTYDLTLTAGFPNKVSTLVVLVSIMDTNKQEQIMSDTFTYKNIKSVYEKITLKIPSNDQNLLAKIDFAWRDETKMKKSFNKEYTVVGNAAIISQLTMIEPHSKTNRPSIQIVNGSTSVSADYNYPMNAMYISQEGIAQLDLYAPIDLQLKLADGFKLLDYDNLSISLKPSNSQVIKYCNNSKFISLKTDKDTGIIHIQATEEWKNRIQVKDYSSSIARLKLQIRVTLEVSSLEEDGYRSIVVDTLSDGSLITDLEYMWNQ</sequence>
<keyword evidence="2" id="KW-1185">Reference proteome</keyword>
<gene>
    <name evidence="1" type="ORF">ACFP56_05305</name>
</gene>
<dbReference type="RefSeq" id="WP_379231964.1">
    <property type="nucleotide sequence ID" value="NZ_JBHSTE010000002.1"/>
</dbReference>
<evidence type="ECO:0000313" key="2">
    <source>
        <dbReference type="Proteomes" id="UP001596233"/>
    </source>
</evidence>
<protein>
    <submittedName>
        <fullName evidence="1">DUF6765 family protein</fullName>
    </submittedName>
</protein>
<reference evidence="2" key="1">
    <citation type="journal article" date="2019" name="Int. J. Syst. Evol. Microbiol.">
        <title>The Global Catalogue of Microorganisms (GCM) 10K type strain sequencing project: providing services to taxonomists for standard genome sequencing and annotation.</title>
        <authorList>
            <consortium name="The Broad Institute Genomics Platform"/>
            <consortium name="The Broad Institute Genome Sequencing Center for Infectious Disease"/>
            <person name="Wu L."/>
            <person name="Ma J."/>
        </authorList>
    </citation>
    <scope>NUCLEOTIDE SEQUENCE [LARGE SCALE GENOMIC DNA]</scope>
    <source>
        <strain evidence="2">PCU 280</strain>
    </source>
</reference>
<proteinExistence type="predicted"/>